<comment type="caution">
    <text evidence="7">The sequence shown here is derived from an EMBL/GenBank/DDBJ whole genome shotgun (WGS) entry which is preliminary data.</text>
</comment>
<gene>
    <name evidence="7" type="ORF">GCM10023188_23900</name>
</gene>
<dbReference type="RefSeq" id="WP_345159316.1">
    <property type="nucleotide sequence ID" value="NZ_BAABHC010000014.1"/>
</dbReference>
<accession>A0ABP8LSV0</accession>
<evidence type="ECO:0000256" key="3">
    <source>
        <dbReference type="ARBA" id="ARBA00022989"/>
    </source>
</evidence>
<name>A0ABP8LSV0_9BACT</name>
<evidence type="ECO:0000256" key="2">
    <source>
        <dbReference type="ARBA" id="ARBA00022692"/>
    </source>
</evidence>
<feature type="transmembrane region" description="Helical" evidence="5">
    <location>
        <begin position="101"/>
        <end position="125"/>
    </location>
</feature>
<feature type="transmembrane region" description="Helical" evidence="5">
    <location>
        <begin position="30"/>
        <end position="46"/>
    </location>
</feature>
<dbReference type="InterPro" id="IPR010652">
    <property type="entry name" value="DUF1232"/>
</dbReference>
<organism evidence="7 8">
    <name type="scientific">Pontibacter saemangeumensis</name>
    <dbReference type="NCBI Taxonomy" id="1084525"/>
    <lineage>
        <taxon>Bacteria</taxon>
        <taxon>Pseudomonadati</taxon>
        <taxon>Bacteroidota</taxon>
        <taxon>Cytophagia</taxon>
        <taxon>Cytophagales</taxon>
        <taxon>Hymenobacteraceae</taxon>
        <taxon>Pontibacter</taxon>
    </lineage>
</organism>
<protein>
    <recommendedName>
        <fullName evidence="6">DUF1232 domain-containing protein</fullName>
    </recommendedName>
</protein>
<keyword evidence="3 5" id="KW-1133">Transmembrane helix</keyword>
<dbReference type="Pfam" id="PF06803">
    <property type="entry name" value="DUF1232"/>
    <property type="match status" value="1"/>
</dbReference>
<evidence type="ECO:0000256" key="4">
    <source>
        <dbReference type="ARBA" id="ARBA00023136"/>
    </source>
</evidence>
<evidence type="ECO:0000313" key="7">
    <source>
        <dbReference type="EMBL" id="GAA4433820.1"/>
    </source>
</evidence>
<sequence>MTQLHALKQKTHSINTEIYALYLAYRDGRVAWYVRVLLALTIGYAISPVDLVPDMTAVFGYIDDVVMAAAGLRISYKLLLKAVRQEARLQAYEEMGASTRASAVAVKVVGYAWLLLATLLLVFGYKLLHLHML</sequence>
<dbReference type="EMBL" id="BAABHC010000014">
    <property type="protein sequence ID" value="GAA4433820.1"/>
    <property type="molecule type" value="Genomic_DNA"/>
</dbReference>
<evidence type="ECO:0000313" key="8">
    <source>
        <dbReference type="Proteomes" id="UP001500552"/>
    </source>
</evidence>
<evidence type="ECO:0000256" key="5">
    <source>
        <dbReference type="SAM" id="Phobius"/>
    </source>
</evidence>
<proteinExistence type="predicted"/>
<feature type="domain" description="DUF1232" evidence="6">
    <location>
        <begin position="35"/>
        <end position="69"/>
    </location>
</feature>
<evidence type="ECO:0000256" key="1">
    <source>
        <dbReference type="ARBA" id="ARBA00004127"/>
    </source>
</evidence>
<keyword evidence="2 5" id="KW-0812">Transmembrane</keyword>
<keyword evidence="4 5" id="KW-0472">Membrane</keyword>
<feature type="transmembrane region" description="Helical" evidence="5">
    <location>
        <begin position="58"/>
        <end position="80"/>
    </location>
</feature>
<reference evidence="8" key="1">
    <citation type="journal article" date="2019" name="Int. J. Syst. Evol. Microbiol.">
        <title>The Global Catalogue of Microorganisms (GCM) 10K type strain sequencing project: providing services to taxonomists for standard genome sequencing and annotation.</title>
        <authorList>
            <consortium name="The Broad Institute Genomics Platform"/>
            <consortium name="The Broad Institute Genome Sequencing Center for Infectious Disease"/>
            <person name="Wu L."/>
            <person name="Ma J."/>
        </authorList>
    </citation>
    <scope>NUCLEOTIDE SEQUENCE [LARGE SCALE GENOMIC DNA]</scope>
    <source>
        <strain evidence="8">JCM 17926</strain>
    </source>
</reference>
<keyword evidence="8" id="KW-1185">Reference proteome</keyword>
<comment type="subcellular location">
    <subcellularLocation>
        <location evidence="1">Endomembrane system</location>
        <topology evidence="1">Multi-pass membrane protein</topology>
    </subcellularLocation>
</comment>
<evidence type="ECO:0000259" key="6">
    <source>
        <dbReference type="Pfam" id="PF06803"/>
    </source>
</evidence>
<dbReference type="Proteomes" id="UP001500552">
    <property type="component" value="Unassembled WGS sequence"/>
</dbReference>